<evidence type="ECO:0000313" key="4">
    <source>
        <dbReference type="Proteomes" id="UP000741863"/>
    </source>
</evidence>
<protein>
    <submittedName>
        <fullName evidence="3">Regulatory protein YycI of two-component signal transduction system YycFG</fullName>
    </submittedName>
</protein>
<keyword evidence="1" id="KW-0812">Transmembrane</keyword>
<feature type="transmembrane region" description="Helical" evidence="1">
    <location>
        <begin position="9"/>
        <end position="26"/>
    </location>
</feature>
<evidence type="ECO:0000313" key="3">
    <source>
        <dbReference type="EMBL" id="MBM7634491.1"/>
    </source>
</evidence>
<feature type="domain" description="Regulatory protein YycH-like" evidence="2">
    <location>
        <begin position="43"/>
        <end position="255"/>
    </location>
</feature>
<gene>
    <name evidence="3" type="ORF">JOD17_003610</name>
</gene>
<dbReference type="Gene3D" id="3.30.310.160">
    <property type="entry name" value="YycH protein, domain 2"/>
    <property type="match status" value="1"/>
</dbReference>
<dbReference type="InterPro" id="IPR018604">
    <property type="entry name" value="YycI-like"/>
</dbReference>
<dbReference type="RefSeq" id="WP_204699301.1">
    <property type="nucleotide sequence ID" value="NZ_JAFBEC010000013.1"/>
</dbReference>
<keyword evidence="1" id="KW-1133">Transmembrane helix</keyword>
<dbReference type="Proteomes" id="UP000741863">
    <property type="component" value="Unassembled WGS sequence"/>
</dbReference>
<name>A0ABS2PHR1_9BACL</name>
<reference evidence="3 4" key="1">
    <citation type="submission" date="2021-01" db="EMBL/GenBank/DDBJ databases">
        <title>Genomic Encyclopedia of Type Strains, Phase IV (KMG-IV): sequencing the most valuable type-strain genomes for metagenomic binning, comparative biology and taxonomic classification.</title>
        <authorList>
            <person name="Goeker M."/>
        </authorList>
    </citation>
    <scope>NUCLEOTIDE SEQUENCE [LARGE SCALE GENOMIC DNA]</scope>
    <source>
        <strain evidence="3 4">DSM 25540</strain>
    </source>
</reference>
<proteinExistence type="predicted"/>
<keyword evidence="1" id="KW-0472">Membrane</keyword>
<evidence type="ECO:0000256" key="1">
    <source>
        <dbReference type="SAM" id="Phobius"/>
    </source>
</evidence>
<keyword evidence="4" id="KW-1185">Reference proteome</keyword>
<comment type="caution">
    <text evidence="3">The sequence shown here is derived from an EMBL/GenBank/DDBJ whole genome shotgun (WGS) entry which is preliminary data.</text>
</comment>
<dbReference type="Pfam" id="PF09648">
    <property type="entry name" value="YycI"/>
    <property type="match status" value="1"/>
</dbReference>
<dbReference type="InterPro" id="IPR042274">
    <property type="entry name" value="YycH/YycI_2"/>
</dbReference>
<dbReference type="EMBL" id="JAFBEC010000013">
    <property type="protein sequence ID" value="MBM7634491.1"/>
    <property type="molecule type" value="Genomic_DNA"/>
</dbReference>
<sequence>MDWSRTKTIFIVTFFLLNAFLTYQLIAKQSFESYASEQGSLEQSFEDIVEAENIIVDTQLPEYRDLPRLNIETEVIPFEEVSSFYNSNDYFQSVDQVAEDQQELILLLSSPYSLDAGSPLSSIREFIDQNIYEGTEYVFGGEVVSSDSDQMEFHYFKNYEGLTLYGSGGDAHLVVTVNDGEITIIEQQFIEIKPHEEDIEVMSPEDAILALREAQVITRNATIHRIELAYHSHITDGEYARYIPAYRIHASNQSFSDEEEMPPYWETPAYIVNADRGNVYALSNES</sequence>
<organism evidence="3 4">
    <name type="scientific">Geomicrobium sediminis</name>
    <dbReference type="NCBI Taxonomy" id="1347788"/>
    <lineage>
        <taxon>Bacteria</taxon>
        <taxon>Bacillati</taxon>
        <taxon>Bacillota</taxon>
        <taxon>Bacilli</taxon>
        <taxon>Bacillales</taxon>
        <taxon>Geomicrobium</taxon>
    </lineage>
</organism>
<evidence type="ECO:0000259" key="2">
    <source>
        <dbReference type="Pfam" id="PF09648"/>
    </source>
</evidence>
<accession>A0ABS2PHR1</accession>